<comment type="caution">
    <text evidence="2">The sequence shown here is derived from an EMBL/GenBank/DDBJ whole genome shotgun (WGS) entry which is preliminary data.</text>
</comment>
<organism evidence="2 3">
    <name type="scientific">Paenibacillus lignilyticus</name>
    <dbReference type="NCBI Taxonomy" id="1172615"/>
    <lineage>
        <taxon>Bacteria</taxon>
        <taxon>Bacillati</taxon>
        <taxon>Bacillota</taxon>
        <taxon>Bacilli</taxon>
        <taxon>Bacillales</taxon>
        <taxon>Paenibacillaceae</taxon>
        <taxon>Paenibacillus</taxon>
    </lineage>
</organism>
<gene>
    <name evidence="2" type="ORF">I8J30_24090</name>
</gene>
<keyword evidence="1" id="KW-1133">Transmembrane helix</keyword>
<name>A0ABS5CIV3_9BACL</name>
<accession>A0ABS5CIV3</accession>
<feature type="transmembrane region" description="Helical" evidence="1">
    <location>
        <begin position="33"/>
        <end position="52"/>
    </location>
</feature>
<sequence length="81" mass="9064">MTWKSIPALLTCSLIVSIFQWYWVRNAPRKERIAYFSLLAIGFGLGALLYVYPSLPGPSELLELWFGPFGRLLIGSGQGQS</sequence>
<dbReference type="EMBL" id="JAGKSP010000012">
    <property type="protein sequence ID" value="MBP3965804.1"/>
    <property type="molecule type" value="Genomic_DNA"/>
</dbReference>
<evidence type="ECO:0000313" key="2">
    <source>
        <dbReference type="EMBL" id="MBP3965804.1"/>
    </source>
</evidence>
<dbReference type="Proteomes" id="UP000673394">
    <property type="component" value="Unassembled WGS sequence"/>
</dbReference>
<proteinExistence type="predicted"/>
<dbReference type="RefSeq" id="WP_210662465.1">
    <property type="nucleotide sequence ID" value="NZ_JAGKSP010000012.1"/>
</dbReference>
<keyword evidence="3" id="KW-1185">Reference proteome</keyword>
<reference evidence="2 3" key="1">
    <citation type="submission" date="2021-04" db="EMBL/GenBank/DDBJ databases">
        <title>Paenibacillus sp. DLE-14 whole genome sequence.</title>
        <authorList>
            <person name="Ham Y.J."/>
        </authorList>
    </citation>
    <scope>NUCLEOTIDE SEQUENCE [LARGE SCALE GENOMIC DNA]</scope>
    <source>
        <strain evidence="2 3">DLE-14</strain>
    </source>
</reference>
<protein>
    <submittedName>
        <fullName evidence="2">Uncharacterized protein</fullName>
    </submittedName>
</protein>
<feature type="transmembrane region" description="Helical" evidence="1">
    <location>
        <begin position="6"/>
        <end position="24"/>
    </location>
</feature>
<evidence type="ECO:0000256" key="1">
    <source>
        <dbReference type="SAM" id="Phobius"/>
    </source>
</evidence>
<keyword evidence="1" id="KW-0812">Transmembrane</keyword>
<keyword evidence="1" id="KW-0472">Membrane</keyword>
<evidence type="ECO:0000313" key="3">
    <source>
        <dbReference type="Proteomes" id="UP000673394"/>
    </source>
</evidence>